<gene>
    <name evidence="1" type="ORF">BAL341_1229</name>
</gene>
<organism evidence="1">
    <name type="scientific">Rheinheimera sp. BAL341</name>
    <dbReference type="NCBI Taxonomy" id="1708203"/>
    <lineage>
        <taxon>Bacteria</taxon>
        <taxon>Pseudomonadati</taxon>
        <taxon>Pseudomonadota</taxon>
        <taxon>Gammaproteobacteria</taxon>
        <taxon>Chromatiales</taxon>
        <taxon>Chromatiaceae</taxon>
        <taxon>Rheinheimera</taxon>
    </lineage>
</organism>
<dbReference type="AlphaFoldDB" id="A0A486XLT0"/>
<sequence length="215" mass="24698">MSNNQQIFEQWLEGSISTEQCARELQGDALWYGRLKNALALNADARTPEFTAIPAFDSSALFASQWQRPALKRSWWPQISLALSCAALLISLSPAQLRLQDGSLTLSWQNPKAEVEAAVSSALTAYQQQQQQWLAQQLDFQQQNTSSQLVLLKDYLQDELKRDQRSDMLQLVEYLNQQRQADWQYWQENYQPMQAGYRPADSYYLTPTQSGVEKP</sequence>
<reference evidence="1" key="1">
    <citation type="submission" date="2019-04" db="EMBL/GenBank/DDBJ databases">
        <authorList>
            <person name="Brambilla D."/>
        </authorList>
    </citation>
    <scope>NUCLEOTIDE SEQUENCE</scope>
    <source>
        <strain evidence="1">BAL1</strain>
    </source>
</reference>
<accession>A0A486XLT0</accession>
<protein>
    <submittedName>
        <fullName evidence="1">Uncharacterized protein</fullName>
    </submittedName>
</protein>
<evidence type="ECO:0000313" key="1">
    <source>
        <dbReference type="EMBL" id="VHO03079.1"/>
    </source>
</evidence>
<proteinExistence type="predicted"/>
<dbReference type="EMBL" id="CAAJGR010000078">
    <property type="protein sequence ID" value="VHO03079.1"/>
    <property type="molecule type" value="Genomic_DNA"/>
</dbReference>
<name>A0A486XLT0_9GAMM</name>